<dbReference type="Proteomes" id="UP000053669">
    <property type="component" value="Unassembled WGS sequence"/>
</dbReference>
<dbReference type="InterPro" id="IPR051816">
    <property type="entry name" value="Glycosyl_Hydrolase_31"/>
</dbReference>
<dbReference type="GO" id="GO:0030246">
    <property type="term" value="F:carbohydrate binding"/>
    <property type="evidence" value="ECO:0007669"/>
    <property type="project" value="InterPro"/>
</dbReference>
<evidence type="ECO:0000259" key="4">
    <source>
        <dbReference type="Pfam" id="PF13802"/>
    </source>
</evidence>
<dbReference type="SUPFAM" id="SSF51011">
    <property type="entry name" value="Glycosyl hydrolase domain"/>
    <property type="match status" value="1"/>
</dbReference>
<dbReference type="CDD" id="cd14752">
    <property type="entry name" value="GH31_N"/>
    <property type="match status" value="1"/>
</dbReference>
<comment type="similarity">
    <text evidence="1 2">Belongs to the glycosyl hydrolase 31 family.</text>
</comment>
<dbReference type="EMBL" id="LMWU01000073">
    <property type="protein sequence ID" value="KUN57396.1"/>
    <property type="molecule type" value="Genomic_DNA"/>
</dbReference>
<dbReference type="PANTHER" id="PTHR43863">
    <property type="entry name" value="HYDROLASE, PUTATIVE (AFU_ORTHOLOGUE AFUA_1G03140)-RELATED"/>
    <property type="match status" value="1"/>
</dbReference>
<dbReference type="SUPFAM" id="SSF51445">
    <property type="entry name" value="(Trans)glycosidases"/>
    <property type="match status" value="1"/>
</dbReference>
<feature type="domain" description="Glycosyl hydrolase family 31 C-terminal" evidence="5">
    <location>
        <begin position="573"/>
        <end position="659"/>
    </location>
</feature>
<dbReference type="STRING" id="58343.AQJ46_47525"/>
<accession>A0A101RKU0</accession>
<keyword evidence="2" id="KW-0326">Glycosidase</keyword>
<dbReference type="Gene3D" id="3.20.20.80">
    <property type="entry name" value="Glycosidases"/>
    <property type="match status" value="1"/>
</dbReference>
<dbReference type="GO" id="GO:0005975">
    <property type="term" value="P:carbohydrate metabolic process"/>
    <property type="evidence" value="ECO:0007669"/>
    <property type="project" value="InterPro"/>
</dbReference>
<dbReference type="CDD" id="cd06591">
    <property type="entry name" value="GH31_xylosidase_XylS"/>
    <property type="match status" value="1"/>
</dbReference>
<evidence type="ECO:0000313" key="7">
    <source>
        <dbReference type="Proteomes" id="UP000053669"/>
    </source>
</evidence>
<protein>
    <submittedName>
        <fullName evidence="6">Family 31 glucosidase</fullName>
    </submittedName>
</protein>
<dbReference type="GO" id="GO:0004553">
    <property type="term" value="F:hydrolase activity, hydrolyzing O-glycosyl compounds"/>
    <property type="evidence" value="ECO:0007669"/>
    <property type="project" value="InterPro"/>
</dbReference>
<feature type="domain" description="Glycoside hydrolase family 31 TIM barrel" evidence="3">
    <location>
        <begin position="224"/>
        <end position="564"/>
    </location>
</feature>
<organism evidence="6 7">
    <name type="scientific">Streptomyces canus</name>
    <dbReference type="NCBI Taxonomy" id="58343"/>
    <lineage>
        <taxon>Bacteria</taxon>
        <taxon>Bacillati</taxon>
        <taxon>Actinomycetota</taxon>
        <taxon>Actinomycetes</taxon>
        <taxon>Kitasatosporales</taxon>
        <taxon>Streptomycetaceae</taxon>
        <taxon>Streptomyces</taxon>
        <taxon>Streptomyces aurantiacus group</taxon>
    </lineage>
</organism>
<reference evidence="6 7" key="1">
    <citation type="submission" date="2015-10" db="EMBL/GenBank/DDBJ databases">
        <title>Draft genome sequence of Streptomyces canus DSM 40017, type strain for the species Streptomyces canus.</title>
        <authorList>
            <person name="Ruckert C."/>
            <person name="Winkler A."/>
            <person name="Kalinowski J."/>
            <person name="Kampfer P."/>
            <person name="Glaeser S."/>
        </authorList>
    </citation>
    <scope>NUCLEOTIDE SEQUENCE [LARGE SCALE GENOMIC DNA]</scope>
    <source>
        <strain evidence="6 7">DSM 40017</strain>
    </source>
</reference>
<dbReference type="PANTHER" id="PTHR43863:SF2">
    <property type="entry name" value="MALTASE-GLUCOAMYLASE"/>
    <property type="match status" value="1"/>
</dbReference>
<dbReference type="Gene3D" id="2.60.40.1180">
    <property type="entry name" value="Golgi alpha-mannosidase II"/>
    <property type="match status" value="1"/>
</dbReference>
<name>A0A101RKU0_9ACTN</name>
<dbReference type="InterPro" id="IPR048395">
    <property type="entry name" value="Glyco_hydro_31_C"/>
</dbReference>
<dbReference type="InterPro" id="IPR011013">
    <property type="entry name" value="Gal_mutarotase_sf_dom"/>
</dbReference>
<sequence>MTIVTAQDGVLERRTPHEVLLIEPWGPHSVRVRARAGHAPDDTLPGALDIPAACADATATAHADGTARLVNGRLTVEADQDGSLRFLHTETGRELLSDKRPYQACPQARSYAPLADGTHRVEQRFEAYDGERIHGLGQHLHGYFDQKGLVIDLVQGNTVVTIPFLHSSRGYGLLWNNPAMGRVELGRDATRWVADSAHQIDYWITAGDTPAQIMEAYAEATGHPPLLPEWAAGFWQSKLRYSTQDELLAVAREYKERGLPLSVMVCDFFHWTHMGDWDFDPTDWPDPDAMIKELESLGIKLAVSVWPTVDPGSRNHDPLRDGGLLVGDSHGGLLTFPWPARGHGTDYQPMTYFDATHPAARRHLWQQLSAHYHQLGVSAFWLDACEPDLPLELAARALYSAGPGTQVGNVYGKFVARAVAEGLNETGDERPLSLVRSAWAGSQRYGAALWSGDIQPTFESLAQQIRAGLNVAMSGIPWWNTDIGGFLGGDPTDPAYQELLVRWFQYGTFSPLMRLHGDRAPNHPTFSADMTGGPNEVWSYGQQAYPILTAHLRLRERLRPYLLELSDQAHRTGAPVMRPLFFGFPEDAHAWTVDDQFLLGPDVLVAPVAEAGVHSRPVYLPAGARWTDTATGELHEGGTTVDVPAPLEHIPVFVREGAAVADAFTEFSAR</sequence>
<dbReference type="Pfam" id="PF21365">
    <property type="entry name" value="Glyco_hydro_31_3rd"/>
    <property type="match status" value="1"/>
</dbReference>
<keyword evidence="2" id="KW-0378">Hydrolase</keyword>
<feature type="domain" description="Glycoside hydrolase family 31 N-terminal" evidence="4">
    <location>
        <begin position="68"/>
        <end position="181"/>
    </location>
</feature>
<evidence type="ECO:0000259" key="3">
    <source>
        <dbReference type="Pfam" id="PF01055"/>
    </source>
</evidence>
<evidence type="ECO:0000256" key="1">
    <source>
        <dbReference type="ARBA" id="ARBA00007806"/>
    </source>
</evidence>
<dbReference type="InterPro" id="IPR025887">
    <property type="entry name" value="Glyco_hydro_31_N_dom"/>
</dbReference>
<evidence type="ECO:0000313" key="6">
    <source>
        <dbReference type="EMBL" id="KUN57396.1"/>
    </source>
</evidence>
<evidence type="ECO:0000256" key="2">
    <source>
        <dbReference type="RuleBase" id="RU361185"/>
    </source>
</evidence>
<dbReference type="AlphaFoldDB" id="A0A101RKU0"/>
<dbReference type="InterPro" id="IPR000322">
    <property type="entry name" value="Glyco_hydro_31_TIM"/>
</dbReference>
<dbReference type="InterPro" id="IPR013780">
    <property type="entry name" value="Glyco_hydro_b"/>
</dbReference>
<proteinExistence type="inferred from homology"/>
<dbReference type="Gene3D" id="2.60.40.1760">
    <property type="entry name" value="glycosyl hydrolase (family 31)"/>
    <property type="match status" value="1"/>
</dbReference>
<dbReference type="Pfam" id="PF01055">
    <property type="entry name" value="Glyco_hydro_31_2nd"/>
    <property type="match status" value="1"/>
</dbReference>
<evidence type="ECO:0000259" key="5">
    <source>
        <dbReference type="Pfam" id="PF21365"/>
    </source>
</evidence>
<dbReference type="SUPFAM" id="SSF74650">
    <property type="entry name" value="Galactose mutarotase-like"/>
    <property type="match status" value="1"/>
</dbReference>
<comment type="caution">
    <text evidence="6">The sequence shown here is derived from an EMBL/GenBank/DDBJ whole genome shotgun (WGS) entry which is preliminary data.</text>
</comment>
<gene>
    <name evidence="6" type="ORF">AQJ46_47525</name>
</gene>
<dbReference type="InterPro" id="IPR017853">
    <property type="entry name" value="GH"/>
</dbReference>
<dbReference type="Pfam" id="PF13802">
    <property type="entry name" value="Gal_mutarotas_2"/>
    <property type="match status" value="1"/>
</dbReference>
<dbReference type="RefSeq" id="WP_059211582.1">
    <property type="nucleotide sequence ID" value="NZ_KQ948683.1"/>
</dbReference>